<dbReference type="SUPFAM" id="SSF50939">
    <property type="entry name" value="Sialidases"/>
    <property type="match status" value="1"/>
</dbReference>
<dbReference type="EMBL" id="JACHGJ010000004">
    <property type="protein sequence ID" value="MBB6480741.1"/>
    <property type="molecule type" value="Genomic_DNA"/>
</dbReference>
<dbReference type="AlphaFoldDB" id="A0A841RBK9"/>
<dbReference type="InterPro" id="IPR015943">
    <property type="entry name" value="WD40/YVTN_repeat-like_dom_sf"/>
</dbReference>
<dbReference type="PROSITE" id="PS51257">
    <property type="entry name" value="PROKAR_LIPOPROTEIN"/>
    <property type="match status" value="1"/>
</dbReference>
<evidence type="ECO:0000313" key="1">
    <source>
        <dbReference type="EMBL" id="MBB6480741.1"/>
    </source>
</evidence>
<dbReference type="InterPro" id="IPR036278">
    <property type="entry name" value="Sialidase_sf"/>
</dbReference>
<reference evidence="1 2" key="1">
    <citation type="submission" date="2020-08" db="EMBL/GenBank/DDBJ databases">
        <title>Genomic Encyclopedia of Type Strains, Phase IV (KMG-IV): sequencing the most valuable type-strain genomes for metagenomic binning, comparative biology and taxonomic classification.</title>
        <authorList>
            <person name="Goeker M."/>
        </authorList>
    </citation>
    <scope>NUCLEOTIDE SEQUENCE [LARGE SCALE GENOMIC DNA]</scope>
    <source>
        <strain evidence="1 2">DSM 2461</strain>
    </source>
</reference>
<name>A0A841RBK9_9SPIO</name>
<comment type="caution">
    <text evidence="1">The sequence shown here is derived from an EMBL/GenBank/DDBJ whole genome shotgun (WGS) entry which is preliminary data.</text>
</comment>
<dbReference type="RefSeq" id="WP_184747002.1">
    <property type="nucleotide sequence ID" value="NZ_JACHGJ010000004.1"/>
</dbReference>
<organism evidence="1 2">
    <name type="scientific">Spirochaeta isovalerica</name>
    <dbReference type="NCBI Taxonomy" id="150"/>
    <lineage>
        <taxon>Bacteria</taxon>
        <taxon>Pseudomonadati</taxon>
        <taxon>Spirochaetota</taxon>
        <taxon>Spirochaetia</taxon>
        <taxon>Spirochaetales</taxon>
        <taxon>Spirochaetaceae</taxon>
        <taxon>Spirochaeta</taxon>
    </lineage>
</organism>
<sequence length="356" mass="38845">MKSISSVIPLLLLLGILFLSCDIETPDLSNPYVINGNKSLVNAITPEADGGFNIMAFSSYGNIVLAGAAHSFLYLSENGGEDWYTVNGLEKQEYWTGVGVSENGEYLYVAGQDLYISSDSGKTWRVYDYGEGYDGDANIQLSNDGSTLLTMGVHRVDEVNFSTDYGYTWTDKILGGGNLDSIGVSSNGRIMAALTYSGPLWLSSNSGALWNEISLENRQWEDMALSADGEHIVIAEFGGLIDPLSPGISYSEDSGTTWEYNTITALSRITDVCIFDDGDIIIASGNLIDEPIVISDDQGESWTQIDKPETENPSGWPEYEIFYSETGTDIWALEKGYSLWHSTDGGSSWTKELQGN</sequence>
<dbReference type="Proteomes" id="UP000587760">
    <property type="component" value="Unassembled WGS sequence"/>
</dbReference>
<keyword evidence="2" id="KW-1185">Reference proteome</keyword>
<gene>
    <name evidence="1" type="ORF">HNR50_002414</name>
</gene>
<protein>
    <submittedName>
        <fullName evidence="1">Photosystem II stability/assembly factor-like uncharacterized protein</fullName>
    </submittedName>
</protein>
<dbReference type="Gene3D" id="2.130.10.10">
    <property type="entry name" value="YVTN repeat-like/Quinoprotein amine dehydrogenase"/>
    <property type="match status" value="2"/>
</dbReference>
<evidence type="ECO:0000313" key="2">
    <source>
        <dbReference type="Proteomes" id="UP000587760"/>
    </source>
</evidence>
<accession>A0A841RBK9</accession>
<proteinExistence type="predicted"/>